<accession>X6LHB6</accession>
<evidence type="ECO:0000313" key="2">
    <source>
        <dbReference type="Proteomes" id="UP000023152"/>
    </source>
</evidence>
<dbReference type="AlphaFoldDB" id="X6LHB6"/>
<protein>
    <submittedName>
        <fullName evidence="1">Uncharacterized protein</fullName>
    </submittedName>
</protein>
<keyword evidence="2" id="KW-1185">Reference proteome</keyword>
<dbReference type="Proteomes" id="UP000023152">
    <property type="component" value="Unassembled WGS sequence"/>
</dbReference>
<proteinExistence type="predicted"/>
<organism evidence="1 2">
    <name type="scientific">Reticulomyxa filosa</name>
    <dbReference type="NCBI Taxonomy" id="46433"/>
    <lineage>
        <taxon>Eukaryota</taxon>
        <taxon>Sar</taxon>
        <taxon>Rhizaria</taxon>
        <taxon>Retaria</taxon>
        <taxon>Foraminifera</taxon>
        <taxon>Monothalamids</taxon>
        <taxon>Reticulomyxidae</taxon>
        <taxon>Reticulomyxa</taxon>
    </lineage>
</organism>
<evidence type="ECO:0000313" key="1">
    <source>
        <dbReference type="EMBL" id="ETO00979.1"/>
    </source>
</evidence>
<reference evidence="1 2" key="1">
    <citation type="journal article" date="2013" name="Curr. Biol.">
        <title>The Genome of the Foraminiferan Reticulomyxa filosa.</title>
        <authorList>
            <person name="Glockner G."/>
            <person name="Hulsmann N."/>
            <person name="Schleicher M."/>
            <person name="Noegel A.A."/>
            <person name="Eichinger L."/>
            <person name="Gallinger C."/>
            <person name="Pawlowski J."/>
            <person name="Sierra R."/>
            <person name="Euteneuer U."/>
            <person name="Pillet L."/>
            <person name="Moustafa A."/>
            <person name="Platzer M."/>
            <person name="Groth M."/>
            <person name="Szafranski K."/>
            <person name="Schliwa M."/>
        </authorList>
    </citation>
    <scope>NUCLEOTIDE SEQUENCE [LARGE SCALE GENOMIC DNA]</scope>
</reference>
<comment type="caution">
    <text evidence="1">The sequence shown here is derived from an EMBL/GenBank/DDBJ whole genome shotgun (WGS) entry which is preliminary data.</text>
</comment>
<dbReference type="EMBL" id="ASPP01039522">
    <property type="protein sequence ID" value="ETO00979.1"/>
    <property type="molecule type" value="Genomic_DNA"/>
</dbReference>
<name>X6LHB6_RETFI</name>
<sequence length="236" mass="27891">MINHYQWNINDTKCIINSMNGLQDKSNDDKWNEMTLSKLYKIFVEKFMKLNKKLNDNKILNKQAIISCEIQPDKNQNQNIYHIPRAYNYIERLDRPLNKVTASHLPNFQYVLNHPDIHLCIIDQIKIIQKFNTLDGDRLKLLHVVVQYLFCVISMKLNEQQLDMLLNCWNKLTSLCRLFKITYSILRTQHEMLRDDGDNPVLKNKQIIALSKKYQKSVTNCFKVGVTKKYGRVATI</sequence>
<gene>
    <name evidence="1" type="ORF">RFI_36461</name>
</gene>